<gene>
    <name evidence="2" type="ORF">HPB51_003361</name>
</gene>
<protein>
    <recommendedName>
        <fullName evidence="1">Endonuclease/exonuclease/phosphatase domain-containing protein</fullName>
    </recommendedName>
</protein>
<comment type="caution">
    <text evidence="2">The sequence shown here is derived from an EMBL/GenBank/DDBJ whole genome shotgun (WGS) entry which is preliminary data.</text>
</comment>
<accession>A0A9J6D3W4</accession>
<dbReference type="Pfam" id="PF14529">
    <property type="entry name" value="Exo_endo_phos_2"/>
    <property type="match status" value="1"/>
</dbReference>
<dbReference type="SUPFAM" id="SSF56219">
    <property type="entry name" value="DNase I-like"/>
    <property type="match status" value="1"/>
</dbReference>
<dbReference type="EMBL" id="JABSTU010000011">
    <property type="protein sequence ID" value="KAH8008714.1"/>
    <property type="molecule type" value="Genomic_DNA"/>
</dbReference>
<reference evidence="2" key="1">
    <citation type="journal article" date="2020" name="Cell">
        <title>Large-Scale Comparative Analyses of Tick Genomes Elucidate Their Genetic Diversity and Vector Capacities.</title>
        <authorList>
            <consortium name="Tick Genome and Microbiome Consortium (TIGMIC)"/>
            <person name="Jia N."/>
            <person name="Wang J."/>
            <person name="Shi W."/>
            <person name="Du L."/>
            <person name="Sun Y."/>
            <person name="Zhan W."/>
            <person name="Jiang J.F."/>
            <person name="Wang Q."/>
            <person name="Zhang B."/>
            <person name="Ji P."/>
            <person name="Bell-Sakyi L."/>
            <person name="Cui X.M."/>
            <person name="Yuan T.T."/>
            <person name="Jiang B.G."/>
            <person name="Yang W.F."/>
            <person name="Lam T.T."/>
            <person name="Chang Q.C."/>
            <person name="Ding S.J."/>
            <person name="Wang X.J."/>
            <person name="Zhu J.G."/>
            <person name="Ruan X.D."/>
            <person name="Zhao L."/>
            <person name="Wei J.T."/>
            <person name="Ye R.Z."/>
            <person name="Que T.C."/>
            <person name="Du C.H."/>
            <person name="Zhou Y.H."/>
            <person name="Cheng J.X."/>
            <person name="Dai P.F."/>
            <person name="Guo W.B."/>
            <person name="Han X.H."/>
            <person name="Huang E.J."/>
            <person name="Li L.F."/>
            <person name="Wei W."/>
            <person name="Gao Y.C."/>
            <person name="Liu J.Z."/>
            <person name="Shao H.Z."/>
            <person name="Wang X."/>
            <person name="Wang C.C."/>
            <person name="Yang T.C."/>
            <person name="Huo Q.B."/>
            <person name="Li W."/>
            <person name="Chen H.Y."/>
            <person name="Chen S.E."/>
            <person name="Zhou L.G."/>
            <person name="Ni X.B."/>
            <person name="Tian J.H."/>
            <person name="Sheng Y."/>
            <person name="Liu T."/>
            <person name="Pan Y.S."/>
            <person name="Xia L.Y."/>
            <person name="Li J."/>
            <person name="Zhao F."/>
            <person name="Cao W.C."/>
        </authorList>
    </citation>
    <scope>NUCLEOTIDE SEQUENCE</scope>
    <source>
        <strain evidence="2">Rmic-2018</strain>
    </source>
</reference>
<evidence type="ECO:0000313" key="3">
    <source>
        <dbReference type="Proteomes" id="UP000821866"/>
    </source>
</evidence>
<dbReference type="InterPro" id="IPR036691">
    <property type="entry name" value="Endo/exonu/phosph_ase_sf"/>
</dbReference>
<dbReference type="GO" id="GO:0003824">
    <property type="term" value="F:catalytic activity"/>
    <property type="evidence" value="ECO:0007669"/>
    <property type="project" value="InterPro"/>
</dbReference>
<reference evidence="2" key="2">
    <citation type="submission" date="2021-09" db="EMBL/GenBank/DDBJ databases">
        <authorList>
            <person name="Jia N."/>
            <person name="Wang J."/>
            <person name="Shi W."/>
            <person name="Du L."/>
            <person name="Sun Y."/>
            <person name="Zhan W."/>
            <person name="Jiang J."/>
            <person name="Wang Q."/>
            <person name="Zhang B."/>
            <person name="Ji P."/>
            <person name="Sakyi L.B."/>
            <person name="Cui X."/>
            <person name="Yuan T."/>
            <person name="Jiang B."/>
            <person name="Yang W."/>
            <person name="Lam T.T.-Y."/>
            <person name="Chang Q."/>
            <person name="Ding S."/>
            <person name="Wang X."/>
            <person name="Zhu J."/>
            <person name="Ruan X."/>
            <person name="Zhao L."/>
            <person name="Wei J."/>
            <person name="Que T."/>
            <person name="Du C."/>
            <person name="Cheng J."/>
            <person name="Dai P."/>
            <person name="Han X."/>
            <person name="Huang E."/>
            <person name="Gao Y."/>
            <person name="Liu J."/>
            <person name="Shao H."/>
            <person name="Ye R."/>
            <person name="Li L."/>
            <person name="Wei W."/>
            <person name="Wang X."/>
            <person name="Wang C."/>
            <person name="Huo Q."/>
            <person name="Li W."/>
            <person name="Guo W."/>
            <person name="Chen H."/>
            <person name="Chen S."/>
            <person name="Zhou L."/>
            <person name="Zhou L."/>
            <person name="Ni X."/>
            <person name="Tian J."/>
            <person name="Zhou Y."/>
            <person name="Sheng Y."/>
            <person name="Liu T."/>
            <person name="Pan Y."/>
            <person name="Xia L."/>
            <person name="Li J."/>
            <person name="Zhao F."/>
            <person name="Cao W."/>
        </authorList>
    </citation>
    <scope>NUCLEOTIDE SEQUENCE</scope>
    <source>
        <strain evidence="2">Rmic-2018</strain>
        <tissue evidence="2">Larvae</tissue>
    </source>
</reference>
<organism evidence="2 3">
    <name type="scientific">Rhipicephalus microplus</name>
    <name type="common">Cattle tick</name>
    <name type="synonym">Boophilus microplus</name>
    <dbReference type="NCBI Taxonomy" id="6941"/>
    <lineage>
        <taxon>Eukaryota</taxon>
        <taxon>Metazoa</taxon>
        <taxon>Ecdysozoa</taxon>
        <taxon>Arthropoda</taxon>
        <taxon>Chelicerata</taxon>
        <taxon>Arachnida</taxon>
        <taxon>Acari</taxon>
        <taxon>Parasitiformes</taxon>
        <taxon>Ixodida</taxon>
        <taxon>Ixodoidea</taxon>
        <taxon>Ixodidae</taxon>
        <taxon>Rhipicephalinae</taxon>
        <taxon>Rhipicephalus</taxon>
        <taxon>Boophilus</taxon>
    </lineage>
</organism>
<feature type="domain" description="Endonuclease/exonuclease/phosphatase" evidence="1">
    <location>
        <begin position="1"/>
        <end position="110"/>
    </location>
</feature>
<dbReference type="InterPro" id="IPR005135">
    <property type="entry name" value="Endo/exonuclease/phosphatase"/>
</dbReference>
<evidence type="ECO:0000313" key="2">
    <source>
        <dbReference type="EMBL" id="KAH8008714.1"/>
    </source>
</evidence>
<dbReference type="Proteomes" id="UP000821866">
    <property type="component" value="Chromosome 9"/>
</dbReference>
<proteinExistence type="predicted"/>
<dbReference type="Gene3D" id="3.60.10.10">
    <property type="entry name" value="Endonuclease/exonuclease/phosphatase"/>
    <property type="match status" value="1"/>
</dbReference>
<dbReference type="AlphaFoldDB" id="A0A9J6D3W4"/>
<name>A0A9J6D3W4_RHIMP</name>
<keyword evidence="3" id="KW-1185">Reference proteome</keyword>
<evidence type="ECO:0000259" key="1">
    <source>
        <dbReference type="Pfam" id="PF14529"/>
    </source>
</evidence>
<sequence>MYCSPRPKNVTFAALFSRVLKAAGRDSLVIVGDFNDHSTLRGYVRDEKRWRTLAELASTLGLTLHTDPAHPKRVGNSITRDTCPDLAFTKNNRHADCANTEETLGSDHRILNTTVTTKPMQ</sequence>